<keyword evidence="1" id="KW-1133">Transmembrane helix</keyword>
<sequence>MAIFLFRLCSGLLSLFYSFLVVKVISDNGVIALNYFCTSTWLMLSLFFSMLTIDPQAISIKSFAGILALQCLGSSAAMSVGVLFYWPDRFENPEHLIAHYLPTVILASIIRKNKIVLRPLQIFMISSIWPILYLVLRNDTSEVYNLEFPDKIYIVPIALLLPVIIVFW</sequence>
<keyword evidence="1" id="KW-0812">Transmembrane</keyword>
<evidence type="ECO:0000313" key="3">
    <source>
        <dbReference type="Proteomes" id="UP000002488"/>
    </source>
</evidence>
<dbReference type="EMBL" id="ACGJ01002901">
    <property type="protein sequence ID" value="EES99145.1"/>
    <property type="molecule type" value="Genomic_DNA"/>
</dbReference>
<feature type="transmembrane region" description="Helical" evidence="1">
    <location>
        <begin position="117"/>
        <end position="136"/>
    </location>
</feature>
<dbReference type="OMA" id="YFCTSTW"/>
<dbReference type="VEuPathDB" id="GiardiaDB:GL50581_3643"/>
<evidence type="ECO:0000256" key="1">
    <source>
        <dbReference type="SAM" id="Phobius"/>
    </source>
</evidence>
<keyword evidence="1" id="KW-0472">Membrane</keyword>
<dbReference type="AlphaFoldDB" id="C6LXX2"/>
<feature type="transmembrane region" description="Helical" evidence="1">
    <location>
        <begin position="148"/>
        <end position="167"/>
    </location>
</feature>
<gene>
    <name evidence="2" type="ORF">GL50581_3643</name>
</gene>
<name>C6LXX2_GIAIB</name>
<comment type="caution">
    <text evidence="2">The sequence shown here is derived from an EMBL/GenBank/DDBJ whole genome shotgun (WGS) entry which is preliminary data.</text>
</comment>
<feature type="transmembrane region" description="Helical" evidence="1">
    <location>
        <begin position="63"/>
        <end position="86"/>
    </location>
</feature>
<feature type="transmembrane region" description="Helical" evidence="1">
    <location>
        <begin position="31"/>
        <end position="51"/>
    </location>
</feature>
<dbReference type="OrthoDB" id="10353895at2759"/>
<reference evidence="2 3" key="1">
    <citation type="journal article" date="2009" name="PLoS Pathog.">
        <title>Draft genome sequencing of giardia intestinalis assemblage B isolate GS: is human giardiasis caused by two different species?</title>
        <authorList>
            <person name="Franzen O."/>
            <person name="Jerlstrom-Hultqvist J."/>
            <person name="Castro E."/>
            <person name="Sherwood E."/>
            <person name="Ankarklev J."/>
            <person name="Reiner D.S."/>
            <person name="Palm D."/>
            <person name="Andersson J.O."/>
            <person name="Andersson B."/>
            <person name="Svard S.G."/>
        </authorList>
    </citation>
    <scope>NUCLEOTIDE SEQUENCE [LARGE SCALE GENOMIC DNA]</scope>
    <source>
        <strain evidence="3">ATCC 50581 / GS clone H7</strain>
    </source>
</reference>
<accession>C6LXX2</accession>
<organism evidence="2 3">
    <name type="scientific">Giardia intestinalis (strain ATCC 50581 / GS clone H7)</name>
    <name type="common">Giardia lamblia</name>
    <dbReference type="NCBI Taxonomy" id="598745"/>
    <lineage>
        <taxon>Eukaryota</taxon>
        <taxon>Metamonada</taxon>
        <taxon>Diplomonadida</taxon>
        <taxon>Hexamitidae</taxon>
        <taxon>Giardiinae</taxon>
        <taxon>Giardia</taxon>
    </lineage>
</organism>
<evidence type="ECO:0000313" key="2">
    <source>
        <dbReference type="EMBL" id="EES99145.1"/>
    </source>
</evidence>
<dbReference type="Proteomes" id="UP000002488">
    <property type="component" value="Unassembled WGS sequence"/>
</dbReference>
<feature type="transmembrane region" description="Helical" evidence="1">
    <location>
        <begin position="5"/>
        <end position="25"/>
    </location>
</feature>
<proteinExistence type="predicted"/>
<protein>
    <submittedName>
        <fullName evidence="2">Uncharacterized protein</fullName>
    </submittedName>
</protein>